<name>A0AA39T9C0_9AGAR</name>
<keyword evidence="3" id="KW-1185">Reference proteome</keyword>
<evidence type="ECO:0000313" key="3">
    <source>
        <dbReference type="Proteomes" id="UP001175227"/>
    </source>
</evidence>
<accession>A0AA39T9C0</accession>
<organism evidence="2 3">
    <name type="scientific">Armillaria novae-zelandiae</name>
    <dbReference type="NCBI Taxonomy" id="153914"/>
    <lineage>
        <taxon>Eukaryota</taxon>
        <taxon>Fungi</taxon>
        <taxon>Dikarya</taxon>
        <taxon>Basidiomycota</taxon>
        <taxon>Agaricomycotina</taxon>
        <taxon>Agaricomycetes</taxon>
        <taxon>Agaricomycetidae</taxon>
        <taxon>Agaricales</taxon>
        <taxon>Marasmiineae</taxon>
        <taxon>Physalacriaceae</taxon>
        <taxon>Armillaria</taxon>
    </lineage>
</organism>
<protein>
    <submittedName>
        <fullName evidence="2">Uncharacterized protein</fullName>
    </submittedName>
</protein>
<sequence>MTCHSSLYRRPSTPGMKESKVYLNNDWENPNLGRLLLTLFPAFAAPYKSDIYLGLLETDHNKAQHLLGRLQNHKLILNTITEALKDRLTWSKNDRSQNNPMDIENGIRTAMGIGYYFSPPTQKARFVNKAAEEDEDEDEGEEDEEESSEGE</sequence>
<feature type="region of interest" description="Disordered" evidence="1">
    <location>
        <begin position="124"/>
        <end position="151"/>
    </location>
</feature>
<dbReference type="Proteomes" id="UP001175227">
    <property type="component" value="Unassembled WGS sequence"/>
</dbReference>
<gene>
    <name evidence="2" type="ORF">IW261DRAFT_1423612</name>
</gene>
<feature type="compositionally biased region" description="Acidic residues" evidence="1">
    <location>
        <begin position="132"/>
        <end position="151"/>
    </location>
</feature>
<proteinExistence type="predicted"/>
<dbReference type="EMBL" id="JAUEPR010000033">
    <property type="protein sequence ID" value="KAK0473396.1"/>
    <property type="molecule type" value="Genomic_DNA"/>
</dbReference>
<comment type="caution">
    <text evidence="2">The sequence shown here is derived from an EMBL/GenBank/DDBJ whole genome shotgun (WGS) entry which is preliminary data.</text>
</comment>
<evidence type="ECO:0000313" key="2">
    <source>
        <dbReference type="EMBL" id="KAK0473396.1"/>
    </source>
</evidence>
<dbReference type="AlphaFoldDB" id="A0AA39T9C0"/>
<evidence type="ECO:0000256" key="1">
    <source>
        <dbReference type="SAM" id="MobiDB-lite"/>
    </source>
</evidence>
<reference evidence="2" key="1">
    <citation type="submission" date="2023-06" db="EMBL/GenBank/DDBJ databases">
        <authorList>
            <consortium name="Lawrence Berkeley National Laboratory"/>
            <person name="Ahrendt S."/>
            <person name="Sahu N."/>
            <person name="Indic B."/>
            <person name="Wong-Bajracharya J."/>
            <person name="Merenyi Z."/>
            <person name="Ke H.-M."/>
            <person name="Monk M."/>
            <person name="Kocsube S."/>
            <person name="Drula E."/>
            <person name="Lipzen A."/>
            <person name="Balint B."/>
            <person name="Henrissat B."/>
            <person name="Andreopoulos B."/>
            <person name="Martin F.M."/>
            <person name="Harder C.B."/>
            <person name="Rigling D."/>
            <person name="Ford K.L."/>
            <person name="Foster G.D."/>
            <person name="Pangilinan J."/>
            <person name="Papanicolaou A."/>
            <person name="Barry K."/>
            <person name="LaButti K."/>
            <person name="Viragh M."/>
            <person name="Koriabine M."/>
            <person name="Yan M."/>
            <person name="Riley R."/>
            <person name="Champramary S."/>
            <person name="Plett K.L."/>
            <person name="Tsai I.J."/>
            <person name="Slot J."/>
            <person name="Sipos G."/>
            <person name="Plett J."/>
            <person name="Nagy L.G."/>
            <person name="Grigoriev I.V."/>
        </authorList>
    </citation>
    <scope>NUCLEOTIDE SEQUENCE</scope>
    <source>
        <strain evidence="2">ICMP 16352</strain>
    </source>
</reference>